<name>A0AAQ2EXF2_PSEO7</name>
<dbReference type="EMBL" id="PNEL01000012">
    <property type="protein sequence ID" value="TMN80157.1"/>
    <property type="molecule type" value="Genomic_DNA"/>
</dbReference>
<proteinExistence type="predicted"/>
<reference evidence="2" key="2">
    <citation type="submission" date="2019-06" db="EMBL/GenBank/DDBJ databases">
        <title>Co-occurence of chitin degradation, pigmentation and bioactivity in marine Pseudoalteromonas.</title>
        <authorList>
            <person name="Sonnenschein E.C."/>
            <person name="Bech P.K."/>
        </authorList>
    </citation>
    <scope>NUCLEOTIDE SEQUENCE [LARGE SCALE GENOMIC DNA]</scope>
    <source>
        <strain evidence="2">S1607</strain>
    </source>
</reference>
<dbReference type="AlphaFoldDB" id="A0AAQ2EXF2"/>
<reference evidence="1 2" key="1">
    <citation type="submission" date="2017-12" db="EMBL/GenBank/DDBJ databases">
        <authorList>
            <person name="Paulsen S."/>
            <person name="Gram L.K."/>
        </authorList>
    </citation>
    <scope>NUCLEOTIDE SEQUENCE [LARGE SCALE GENOMIC DNA]</scope>
    <source>
        <strain evidence="1 2">S1607</strain>
    </source>
</reference>
<protein>
    <submittedName>
        <fullName evidence="1">Uncharacterized protein</fullName>
    </submittedName>
</protein>
<comment type="caution">
    <text evidence="1">The sequence shown here is derived from an EMBL/GenBank/DDBJ whole genome shotgun (WGS) entry which is preliminary data.</text>
</comment>
<dbReference type="RefSeq" id="WP_045963052.1">
    <property type="nucleotide sequence ID" value="NZ_JXXW01000017.1"/>
</dbReference>
<sequence>MNKDPHQVMIELNEKFTENFGQWRLMTTHDLENTFTGLHGIALVGEILSGQNHSKHHEICCKIYDEIFSDGIASVYLASNAMDKPANIVLRRVLELGLAALYLWDMPHMAFSWDKHDQDLSFSEMLNHINSKGYISYINAENDSEIESEILPSTRAQKIYGELSDIVHGKISTFESSMDDRFKFVESDWSQFIKLIEEVSVMLLKAYLTRFNIKNEVFQRLPQAKMLVN</sequence>
<accession>A0AAQ2EXF2</accession>
<organism evidence="1 2">
    <name type="scientific">Pseudoalteromonas piscicida</name>
    <dbReference type="NCBI Taxonomy" id="43662"/>
    <lineage>
        <taxon>Bacteria</taxon>
        <taxon>Pseudomonadati</taxon>
        <taxon>Pseudomonadota</taxon>
        <taxon>Gammaproteobacteria</taxon>
        <taxon>Alteromonadales</taxon>
        <taxon>Pseudoalteromonadaceae</taxon>
        <taxon>Pseudoalteromonas</taxon>
    </lineage>
</organism>
<dbReference type="Proteomes" id="UP000305423">
    <property type="component" value="Unassembled WGS sequence"/>
</dbReference>
<evidence type="ECO:0000313" key="1">
    <source>
        <dbReference type="EMBL" id="TMN80157.1"/>
    </source>
</evidence>
<evidence type="ECO:0000313" key="2">
    <source>
        <dbReference type="Proteomes" id="UP000305423"/>
    </source>
</evidence>
<gene>
    <name evidence="1" type="ORF">CWB74_04565</name>
</gene>